<keyword evidence="2" id="KW-1185">Reference proteome</keyword>
<dbReference type="Proteomes" id="UP001516061">
    <property type="component" value="Unassembled WGS sequence"/>
</dbReference>
<sequence>MQPIVWRPPTRLLMADADPVQPGGDRAGWISGSLRGAIGGARSGSGLVAGAVTMAGGAITSVAAPANGGSGYPASTRFEVEVVGDGAGARVQANTNASGVVVSFTVLSAGAGYSTASVRARAAAVVDVLFDGGPTWHQYPIAIATVSDMSAGSVGLMEISASSSHAGGFFPCGQLDGKSESYFIGQENAIYPSRGARLQARFMRIRCHVAMSIGPSARVGLALQVA</sequence>
<proteinExistence type="predicted"/>
<gene>
    <name evidence="1" type="ORF">HNQ01_000510</name>
</gene>
<reference evidence="1 2" key="1">
    <citation type="submission" date="2020-05" db="EMBL/GenBank/DDBJ databases">
        <title>Genomic Encyclopedia of Type Strains, Phase IV (KMG-V): Genome sequencing to study the core and pangenomes of soil and plant-associated prokaryotes.</title>
        <authorList>
            <person name="Whitman W."/>
        </authorList>
    </citation>
    <scope>NUCLEOTIDE SEQUENCE [LARGE SCALE GENOMIC DNA]</scope>
    <source>
        <strain evidence="1 2">C29</strain>
    </source>
</reference>
<protein>
    <submittedName>
        <fullName evidence="1">Uncharacterized protein</fullName>
    </submittedName>
</protein>
<evidence type="ECO:0000313" key="1">
    <source>
        <dbReference type="EMBL" id="NRT54800.1"/>
    </source>
</evidence>
<dbReference type="RefSeq" id="WP_173803766.1">
    <property type="nucleotide sequence ID" value="NZ_JABSNM010000002.1"/>
</dbReference>
<comment type="caution">
    <text evidence="1">The sequence shown here is derived from an EMBL/GenBank/DDBJ whole genome shotgun (WGS) entry which is preliminary data.</text>
</comment>
<organism evidence="1 2">
    <name type="scientific">Sphaerotilus uruguayifluvii</name>
    <dbReference type="NCBI Taxonomy" id="2735897"/>
    <lineage>
        <taxon>Bacteria</taxon>
        <taxon>Pseudomonadati</taxon>
        <taxon>Pseudomonadota</taxon>
        <taxon>Betaproteobacteria</taxon>
        <taxon>Burkholderiales</taxon>
        <taxon>Sphaerotilaceae</taxon>
        <taxon>Sphaerotilus</taxon>
    </lineage>
</organism>
<dbReference type="EMBL" id="JABSNM010000002">
    <property type="protein sequence ID" value="NRT54800.1"/>
    <property type="molecule type" value="Genomic_DNA"/>
</dbReference>
<name>A0ABX2G051_9BURK</name>
<accession>A0ABX2G051</accession>
<evidence type="ECO:0000313" key="2">
    <source>
        <dbReference type="Proteomes" id="UP001516061"/>
    </source>
</evidence>